<dbReference type="Proteomes" id="UP001189429">
    <property type="component" value="Unassembled WGS sequence"/>
</dbReference>
<proteinExistence type="predicted"/>
<organism evidence="2 3">
    <name type="scientific">Prorocentrum cordatum</name>
    <dbReference type="NCBI Taxonomy" id="2364126"/>
    <lineage>
        <taxon>Eukaryota</taxon>
        <taxon>Sar</taxon>
        <taxon>Alveolata</taxon>
        <taxon>Dinophyceae</taxon>
        <taxon>Prorocentrales</taxon>
        <taxon>Prorocentraceae</taxon>
        <taxon>Prorocentrum</taxon>
    </lineage>
</organism>
<sequence>MLAFICGAQLCHGSPGSFRGSSGGPASGRTVSAKDVESSLGASLEAVLQGSSGDAARRLSRIESAMWQTFQALPKNEMGRLAPRAVRHIVHSYFAKEHGWIINGLEPHGMSANVSEVHEVDILQDKAPAFVEALLESRRAGRGLSLGDVVAMAAALERLIFDESLSLLQVAYALNGQSAAERLGASELHEVLSSYLMIFEIGVRTNVTDVPRHRAMKDAVASAGGSWPLLVEFEQAAVHNYDFESYHRTNPFVARRYSFGEASRVVESLAQDYGKWQNTECRQMRQELEELDPDGSGRVPLRAFYSQPETADYQFHESVDYLRQIGALDEATSSVRIANYMVGPSNCIAKSTYYSVCCLSDCEGLLNELEGKIQAPAATPGRIMSEARLRDIAGRNGGEVPLHGRLFAEFLHNAFPADCPYPHVAEDASAFAPGRWSSGRATASEEERRQHVEAAPGDWERGELGAATTSWSEEEVLPVLEAPRRARGAWSGAARSVAQAAAALAVLRIALSGWRAARGAAGGAGKDKGLVLPLRAQACTNDLILFCARPLDSQQRNPTMAQCGAVMLAFICGAQLCHGSPGSFRGSSGGPASGRTVSAKDVESSLGASLEAVLQGSSGDAARRLSRIESAMWQTFQALPKNEMGRLAPRAVRHIVHSYFAKEHGWIINGLEPHGMSANVSEVHEALLESRRAGRGLSLGDVVAMAAALERLIFDESLSLLQVAYALNGQSAAERLGARELHEVLSSYLMIFEIGVRTNVTDVPRHRAMKDAVASAGGSWPLLVEFEQAAVHNYDFESYHRTNPFVARRYSFGEASRVVESLAQDYGKWQNTECRQMRQELEELDPDGSGRVPLRAFYSQPETADYQFHESVDYLRQIGALDEATSSVRIANYMVGPSNCIAKSTYYSVCCLSDCEGLLNELEGKIQAPAATPGRIMSEVRNLTASPDMRLPPDAAEARLRDIAGRNGGEVPLHGRLFAEFLHNAFPADCPYPHVAEDASAFAPGRWSSGRATASEEERRQHVEASPGDWERGELGAATTSWSEEEVLPVLEAPRRARGAWSGAARSVAQAAAALAVLRIALSGWRAARGAAGGAGKDKGLVLPLRV</sequence>
<evidence type="ECO:0000313" key="2">
    <source>
        <dbReference type="EMBL" id="CAK0821315.1"/>
    </source>
</evidence>
<accession>A0ABN9RQ00</accession>
<keyword evidence="3" id="KW-1185">Reference proteome</keyword>
<protein>
    <recommendedName>
        <fullName evidence="4">Calmodulin</fullName>
    </recommendedName>
</protein>
<gene>
    <name evidence="2" type="ORF">PCOR1329_LOCUS22668</name>
</gene>
<dbReference type="EMBL" id="CAUYUJ010007602">
    <property type="protein sequence ID" value="CAK0821315.1"/>
    <property type="molecule type" value="Genomic_DNA"/>
</dbReference>
<name>A0ABN9RQ00_9DINO</name>
<feature type="region of interest" description="Disordered" evidence="1">
    <location>
        <begin position="1006"/>
        <end position="1038"/>
    </location>
</feature>
<reference evidence="2" key="1">
    <citation type="submission" date="2023-10" db="EMBL/GenBank/DDBJ databases">
        <authorList>
            <person name="Chen Y."/>
            <person name="Shah S."/>
            <person name="Dougan E. K."/>
            <person name="Thang M."/>
            <person name="Chan C."/>
        </authorList>
    </citation>
    <scope>NUCLEOTIDE SEQUENCE [LARGE SCALE GENOMIC DNA]</scope>
</reference>
<evidence type="ECO:0000313" key="3">
    <source>
        <dbReference type="Proteomes" id="UP001189429"/>
    </source>
</evidence>
<feature type="compositionally biased region" description="Basic and acidic residues" evidence="1">
    <location>
        <begin position="1014"/>
        <end position="1034"/>
    </location>
</feature>
<evidence type="ECO:0000256" key="1">
    <source>
        <dbReference type="SAM" id="MobiDB-lite"/>
    </source>
</evidence>
<comment type="caution">
    <text evidence="2">The sequence shown here is derived from an EMBL/GenBank/DDBJ whole genome shotgun (WGS) entry which is preliminary data.</text>
</comment>
<evidence type="ECO:0008006" key="4">
    <source>
        <dbReference type="Google" id="ProtNLM"/>
    </source>
</evidence>